<dbReference type="PANTHER" id="PTHR10434:SF40">
    <property type="entry name" value="1-ACYL-SN-GLYCEROL-3-PHOSPHATE ACYLTRANSFERASE"/>
    <property type="match status" value="1"/>
</dbReference>
<evidence type="ECO:0000313" key="5">
    <source>
        <dbReference type="EMBL" id="PIS39359.1"/>
    </source>
</evidence>
<proteinExistence type="predicted"/>
<gene>
    <name evidence="5" type="ORF">COT33_02365</name>
</gene>
<dbReference type="PANTHER" id="PTHR10434">
    <property type="entry name" value="1-ACYL-SN-GLYCEROL-3-PHOSPHATE ACYLTRANSFERASE"/>
    <property type="match status" value="1"/>
</dbReference>
<dbReference type="AlphaFoldDB" id="A0A2H0YM84"/>
<evidence type="ECO:0000256" key="1">
    <source>
        <dbReference type="ARBA" id="ARBA00022679"/>
    </source>
</evidence>
<dbReference type="Pfam" id="PF01553">
    <property type="entry name" value="Acyltransferase"/>
    <property type="match status" value="1"/>
</dbReference>
<accession>A0A2H0YM84</accession>
<dbReference type="SMART" id="SM00563">
    <property type="entry name" value="PlsC"/>
    <property type="match status" value="1"/>
</dbReference>
<evidence type="ECO:0000256" key="3">
    <source>
        <dbReference type="SAM" id="Coils"/>
    </source>
</evidence>
<dbReference type="SUPFAM" id="SSF69593">
    <property type="entry name" value="Glycerol-3-phosphate (1)-acyltransferase"/>
    <property type="match status" value="1"/>
</dbReference>
<name>A0A2H0YM84_9BACT</name>
<keyword evidence="3" id="KW-0175">Coiled coil</keyword>
<dbReference type="CDD" id="cd07989">
    <property type="entry name" value="LPLAT_AGPAT-like"/>
    <property type="match status" value="1"/>
</dbReference>
<dbReference type="EMBL" id="PEYD01000045">
    <property type="protein sequence ID" value="PIS39359.1"/>
    <property type="molecule type" value="Genomic_DNA"/>
</dbReference>
<dbReference type="GO" id="GO:0006654">
    <property type="term" value="P:phosphatidic acid biosynthetic process"/>
    <property type="evidence" value="ECO:0007669"/>
    <property type="project" value="TreeGrafter"/>
</dbReference>
<keyword evidence="2" id="KW-0012">Acyltransferase</keyword>
<evidence type="ECO:0000256" key="2">
    <source>
        <dbReference type="ARBA" id="ARBA00023315"/>
    </source>
</evidence>
<evidence type="ECO:0000259" key="4">
    <source>
        <dbReference type="SMART" id="SM00563"/>
    </source>
</evidence>
<evidence type="ECO:0000313" key="6">
    <source>
        <dbReference type="Proteomes" id="UP000230088"/>
    </source>
</evidence>
<feature type="domain" description="Phospholipid/glycerol acyltransferase" evidence="4">
    <location>
        <begin position="53"/>
        <end position="171"/>
    </location>
</feature>
<dbReference type="Proteomes" id="UP000230088">
    <property type="component" value="Unassembled WGS sequence"/>
</dbReference>
<sequence length="235" mass="26899">MQIFAYLRHSHHLYYVVMNRPVSWFCKIFVKPIIDGFLIKEVRGLENIPKTNFILAANHESHLDWILSGYVCVPRRFTYIGQVDSYRGLLMLGRVILYFIAGVIPINRKNEDSKKRAIDEAVKAIKKGDIVVIYPEGTRSRSGEIGKGKLGAAKIYFKTGVPILPLGIKGTFELMPAGKSFPKFKKSTEITIGKPLYFREEFEKAKKLDCHLEEYKNLLQKITAQVMEEITNLSK</sequence>
<protein>
    <recommendedName>
        <fullName evidence="4">Phospholipid/glycerol acyltransferase domain-containing protein</fullName>
    </recommendedName>
</protein>
<reference evidence="6" key="1">
    <citation type="submission" date="2017-09" db="EMBL/GenBank/DDBJ databases">
        <title>Depth-based differentiation of microbial function through sediment-hosted aquifers and enrichment of novel symbionts in the deep terrestrial subsurface.</title>
        <authorList>
            <person name="Probst A.J."/>
            <person name="Ladd B."/>
            <person name="Jarett J.K."/>
            <person name="Geller-Mcgrath D.E."/>
            <person name="Sieber C.M.K."/>
            <person name="Emerson J.B."/>
            <person name="Anantharaman K."/>
            <person name="Thomas B.C."/>
            <person name="Malmstrom R."/>
            <person name="Stieglmeier M."/>
            <person name="Klingl A."/>
            <person name="Woyke T."/>
            <person name="Ryan C.M."/>
            <person name="Banfield J.F."/>
        </authorList>
    </citation>
    <scope>NUCLEOTIDE SEQUENCE [LARGE SCALE GENOMIC DNA]</scope>
</reference>
<feature type="coiled-coil region" evidence="3">
    <location>
        <begin position="205"/>
        <end position="232"/>
    </location>
</feature>
<comment type="caution">
    <text evidence="5">The sequence shown here is derived from an EMBL/GenBank/DDBJ whole genome shotgun (WGS) entry which is preliminary data.</text>
</comment>
<dbReference type="InterPro" id="IPR002123">
    <property type="entry name" value="Plipid/glycerol_acylTrfase"/>
</dbReference>
<keyword evidence="1" id="KW-0808">Transferase</keyword>
<dbReference type="GO" id="GO:0003841">
    <property type="term" value="F:1-acylglycerol-3-phosphate O-acyltransferase activity"/>
    <property type="evidence" value="ECO:0007669"/>
    <property type="project" value="TreeGrafter"/>
</dbReference>
<organism evidence="5 6">
    <name type="scientific">Candidatus Nealsonbacteria bacterium CG08_land_8_20_14_0_20_38_20</name>
    <dbReference type="NCBI Taxonomy" id="1974705"/>
    <lineage>
        <taxon>Bacteria</taxon>
        <taxon>Candidatus Nealsoniibacteriota</taxon>
    </lineage>
</organism>